<organism evidence="1 2">
    <name type="scientific">Daphnia magna</name>
    <dbReference type="NCBI Taxonomy" id="35525"/>
    <lineage>
        <taxon>Eukaryota</taxon>
        <taxon>Metazoa</taxon>
        <taxon>Ecdysozoa</taxon>
        <taxon>Arthropoda</taxon>
        <taxon>Crustacea</taxon>
        <taxon>Branchiopoda</taxon>
        <taxon>Diplostraca</taxon>
        <taxon>Cladocera</taxon>
        <taxon>Anomopoda</taxon>
        <taxon>Daphniidae</taxon>
        <taxon>Daphnia</taxon>
    </lineage>
</organism>
<dbReference type="EMBL" id="JAOYFB010000037">
    <property type="protein sequence ID" value="KAK4022934.1"/>
    <property type="molecule type" value="Genomic_DNA"/>
</dbReference>
<evidence type="ECO:0000313" key="1">
    <source>
        <dbReference type="EMBL" id="KAK4022934.1"/>
    </source>
</evidence>
<gene>
    <name evidence="1" type="ORF">OUZ56_008377</name>
</gene>
<protein>
    <submittedName>
        <fullName evidence="1">Uncharacterized protein</fullName>
    </submittedName>
</protein>
<reference evidence="1 2" key="1">
    <citation type="journal article" date="2023" name="Nucleic Acids Res.">
        <title>The hologenome of Daphnia magna reveals possible DNA methylation and microbiome-mediated evolution of the host genome.</title>
        <authorList>
            <person name="Chaturvedi A."/>
            <person name="Li X."/>
            <person name="Dhandapani V."/>
            <person name="Marshall H."/>
            <person name="Kissane S."/>
            <person name="Cuenca-Cambronero M."/>
            <person name="Asole G."/>
            <person name="Calvet F."/>
            <person name="Ruiz-Romero M."/>
            <person name="Marangio P."/>
            <person name="Guigo R."/>
            <person name="Rago D."/>
            <person name="Mirbahai L."/>
            <person name="Eastwood N."/>
            <person name="Colbourne J.K."/>
            <person name="Zhou J."/>
            <person name="Mallon E."/>
            <person name="Orsini L."/>
        </authorList>
    </citation>
    <scope>NUCLEOTIDE SEQUENCE [LARGE SCALE GENOMIC DNA]</scope>
    <source>
        <strain evidence="1">LRV0_1</strain>
    </source>
</reference>
<evidence type="ECO:0000313" key="2">
    <source>
        <dbReference type="Proteomes" id="UP001234178"/>
    </source>
</evidence>
<keyword evidence="2" id="KW-1185">Reference proteome</keyword>
<accession>A0ABR0ACW2</accession>
<comment type="caution">
    <text evidence="1">The sequence shown here is derived from an EMBL/GenBank/DDBJ whole genome shotgun (WGS) entry which is preliminary data.</text>
</comment>
<proteinExistence type="predicted"/>
<sequence>MALDYSSDVRIETRQQWAEGFVYFEISEAARLEILANYNLLRNANPSQFAVTTMDGLLWLGWLRQNKSTRPYDAVNAVTSVQSRRHPSSPHISNERNRSIAFAFWMPPYTSPSTQLEKEKKRVRPVLIYLIL</sequence>
<dbReference type="Proteomes" id="UP001234178">
    <property type="component" value="Unassembled WGS sequence"/>
</dbReference>
<name>A0ABR0ACW2_9CRUS</name>